<name>A0A511M5S0_9NOCA</name>
<proteinExistence type="predicted"/>
<evidence type="ECO:0000313" key="1">
    <source>
        <dbReference type="EMBL" id="GEM35567.1"/>
    </source>
</evidence>
<protein>
    <submittedName>
        <fullName evidence="1">Uncharacterized protein</fullName>
    </submittedName>
</protein>
<dbReference type="Proteomes" id="UP000321424">
    <property type="component" value="Unassembled WGS sequence"/>
</dbReference>
<sequence length="103" mass="11947">MSTGYGLGSVSGNVYFAPADENHGGFVFHVEVDDTDDNDQEIYLEVSVEGYSAVEFRNPVDKDKHWSKVVWDYQAIRTDTAWMRICNSDFLRDTCSDWRHFKR</sequence>
<comment type="caution">
    <text evidence="1">The sequence shown here is derived from an EMBL/GenBank/DDBJ whole genome shotgun (WGS) entry which is preliminary data.</text>
</comment>
<organism evidence="1 2">
    <name type="scientific">Nocardia ninae NBRC 108245</name>
    <dbReference type="NCBI Taxonomy" id="1210091"/>
    <lineage>
        <taxon>Bacteria</taxon>
        <taxon>Bacillati</taxon>
        <taxon>Actinomycetota</taxon>
        <taxon>Actinomycetes</taxon>
        <taxon>Mycobacteriales</taxon>
        <taxon>Nocardiaceae</taxon>
        <taxon>Nocardia</taxon>
    </lineage>
</organism>
<dbReference type="RefSeq" id="WP_147127935.1">
    <property type="nucleotide sequence ID" value="NZ_BJXA01000001.1"/>
</dbReference>
<gene>
    <name evidence="1" type="ORF">NN4_00860</name>
</gene>
<evidence type="ECO:0000313" key="2">
    <source>
        <dbReference type="Proteomes" id="UP000321424"/>
    </source>
</evidence>
<dbReference type="OrthoDB" id="4217146at2"/>
<accession>A0A511M5S0</accession>
<reference evidence="1 2" key="1">
    <citation type="submission" date="2019-07" db="EMBL/GenBank/DDBJ databases">
        <title>Whole genome shotgun sequence of Nocardia ninae NBRC 108245.</title>
        <authorList>
            <person name="Hosoyama A."/>
            <person name="Uohara A."/>
            <person name="Ohji S."/>
            <person name="Ichikawa N."/>
        </authorList>
    </citation>
    <scope>NUCLEOTIDE SEQUENCE [LARGE SCALE GENOMIC DNA]</scope>
    <source>
        <strain evidence="1 2">NBRC 108245</strain>
    </source>
</reference>
<keyword evidence="2" id="KW-1185">Reference proteome</keyword>
<dbReference type="AlphaFoldDB" id="A0A511M5S0"/>
<dbReference type="EMBL" id="BJXA01000001">
    <property type="protein sequence ID" value="GEM35567.1"/>
    <property type="molecule type" value="Genomic_DNA"/>
</dbReference>